<dbReference type="PANTHER" id="PTHR10044">
    <property type="entry name" value="INHIBITOR OF APOPTOSIS"/>
    <property type="match status" value="1"/>
</dbReference>
<dbReference type="CDD" id="cd16713">
    <property type="entry name" value="RING-HC_BIRC2_3_7"/>
    <property type="match status" value="1"/>
</dbReference>
<evidence type="ECO:0000256" key="10">
    <source>
        <dbReference type="ARBA" id="ARBA00022723"/>
    </source>
</evidence>
<dbReference type="InterPro" id="IPR050784">
    <property type="entry name" value="IAP"/>
</dbReference>
<keyword evidence="7" id="KW-0646">Protease inhibitor</keyword>
<dbReference type="GO" id="GO:0043066">
    <property type="term" value="P:negative regulation of apoptotic process"/>
    <property type="evidence" value="ECO:0007669"/>
    <property type="project" value="TreeGrafter"/>
</dbReference>
<name>A0A9Q1B3J5_9SAUR</name>
<reference evidence="18" key="1">
    <citation type="journal article" date="2023" name="DNA Res.">
        <title>Chromosome-level genome assembly of Phrynocephalus forsythii using third-generation DNA sequencing and Hi-C analysis.</title>
        <authorList>
            <person name="Qi Y."/>
            <person name="Zhao W."/>
            <person name="Zhao Y."/>
            <person name="Niu C."/>
            <person name="Cao S."/>
            <person name="Zhang Y."/>
        </authorList>
    </citation>
    <scope>NUCLEOTIDE SEQUENCE</scope>
    <source>
        <tissue evidence="18">Muscle</tissue>
    </source>
</reference>
<keyword evidence="13" id="KW-0862">Zinc</keyword>
<sequence length="372" mass="41727">MEAANVREHLTATSVRLVADVLTALLSRNWEMGDGSGNTGSSAGSRTCMFSQNKAEMKSEGKRLKTFELWPDSAPVSPADLAAAGFYFLGPDDRVKCFFCGGVLYDWFAEDDPMAEHGKFFPSCPFVQGRDVGNRPMPPAEDIQDDVDGQFLGMLQTLSMEEATVDNQPEYPEMEAEGERLASFGNWPPYARVSPEFLAGAGFFYTGQGDYVRCFYCDGALRNWEHGDDPWIEHARWFPSCKYLLQSRGRGFVNSIQESYLSTPVSREDTLNQPEQQPRSNQEPAEREPDTGSQRREARTECSNEPESILTLEERLRQLQEERTCKVCMDKDVSILLVPCGHLVVCSECAPNLRRCPICRGAIRDSMKAFLS</sequence>
<keyword evidence="11 15" id="KW-0863">Zinc-finger</keyword>
<feature type="region of interest" description="Disordered" evidence="16">
    <location>
        <begin position="263"/>
        <end position="306"/>
    </location>
</feature>
<dbReference type="AlphaFoldDB" id="A0A9Q1B3J5"/>
<dbReference type="CDD" id="cd00022">
    <property type="entry name" value="BIR"/>
    <property type="match status" value="2"/>
</dbReference>
<dbReference type="GO" id="GO:0008270">
    <property type="term" value="F:zinc ion binding"/>
    <property type="evidence" value="ECO:0007669"/>
    <property type="project" value="UniProtKB-KW"/>
</dbReference>
<evidence type="ECO:0000256" key="14">
    <source>
        <dbReference type="ARBA" id="ARBA00022843"/>
    </source>
</evidence>
<dbReference type="PANTHER" id="PTHR10044:SF163">
    <property type="entry name" value="BACULOVIRAL IAP REPEAT-CONTAINING PROTEIN 7"/>
    <property type="match status" value="1"/>
</dbReference>
<dbReference type="GO" id="GO:0005737">
    <property type="term" value="C:cytoplasm"/>
    <property type="evidence" value="ECO:0007669"/>
    <property type="project" value="UniProtKB-SubCell"/>
</dbReference>
<keyword evidence="19" id="KW-1185">Reference proteome</keyword>
<comment type="similarity">
    <text evidence="3">Belongs to the IAP family.</text>
</comment>
<dbReference type="GO" id="GO:0004869">
    <property type="term" value="F:cysteine-type endopeptidase inhibitor activity"/>
    <property type="evidence" value="ECO:0007669"/>
    <property type="project" value="UniProtKB-KW"/>
</dbReference>
<dbReference type="GO" id="GO:0031398">
    <property type="term" value="P:positive regulation of protein ubiquitination"/>
    <property type="evidence" value="ECO:0007669"/>
    <property type="project" value="TreeGrafter"/>
</dbReference>
<feature type="compositionally biased region" description="Polar residues" evidence="16">
    <location>
        <begin position="263"/>
        <end position="283"/>
    </location>
</feature>
<dbReference type="Pfam" id="PF00653">
    <property type="entry name" value="BIR"/>
    <property type="match status" value="2"/>
</dbReference>
<dbReference type="Gene3D" id="1.10.1170.10">
    <property type="entry name" value="Inhibitor Of Apoptosis Protein (2mihbC-IAP-1), Chain A"/>
    <property type="match status" value="2"/>
</dbReference>
<dbReference type="Gene3D" id="3.30.40.10">
    <property type="entry name" value="Zinc/RING finger domain, C3HC4 (zinc finger)"/>
    <property type="match status" value="1"/>
</dbReference>
<evidence type="ECO:0000313" key="19">
    <source>
        <dbReference type="Proteomes" id="UP001142489"/>
    </source>
</evidence>
<evidence type="ECO:0000256" key="6">
    <source>
        <dbReference type="ARBA" id="ARBA00022679"/>
    </source>
</evidence>
<dbReference type="EC" id="2.3.2.27" evidence="4"/>
<keyword evidence="12" id="KW-0833">Ubl conjugation pathway</keyword>
<dbReference type="SMART" id="SM00184">
    <property type="entry name" value="RING"/>
    <property type="match status" value="1"/>
</dbReference>
<dbReference type="SMART" id="SM00238">
    <property type="entry name" value="BIR"/>
    <property type="match status" value="2"/>
</dbReference>
<dbReference type="GO" id="GO:0051726">
    <property type="term" value="P:regulation of cell cycle"/>
    <property type="evidence" value="ECO:0007669"/>
    <property type="project" value="TreeGrafter"/>
</dbReference>
<dbReference type="PROSITE" id="PS01282">
    <property type="entry name" value="BIR_REPEAT_1"/>
    <property type="match status" value="2"/>
</dbReference>
<dbReference type="EMBL" id="JAPFRF010000005">
    <property type="protein sequence ID" value="KAJ7332143.1"/>
    <property type="molecule type" value="Genomic_DNA"/>
</dbReference>
<evidence type="ECO:0000256" key="12">
    <source>
        <dbReference type="ARBA" id="ARBA00022786"/>
    </source>
</evidence>
<dbReference type="FunFam" id="1.10.1170.10:FF:000002">
    <property type="entry name" value="Baculoviral IAP repeat containing 7"/>
    <property type="match status" value="1"/>
</dbReference>
<keyword evidence="14" id="KW-0832">Ubl conjugation</keyword>
<evidence type="ECO:0000313" key="18">
    <source>
        <dbReference type="EMBL" id="KAJ7332143.1"/>
    </source>
</evidence>
<feature type="domain" description="RING-type" evidence="17">
    <location>
        <begin position="325"/>
        <end position="360"/>
    </location>
</feature>
<dbReference type="SUPFAM" id="SSF57924">
    <property type="entry name" value="Inhibitor of apoptosis (IAP) repeat"/>
    <property type="match status" value="2"/>
</dbReference>
<comment type="catalytic activity">
    <reaction evidence="1">
        <text>S-ubiquitinyl-[E2 ubiquitin-conjugating enzyme]-L-cysteine + [acceptor protein]-L-lysine = [E2 ubiquitin-conjugating enzyme]-L-cysteine + N(6)-ubiquitinyl-[acceptor protein]-L-lysine.</text>
        <dbReference type="EC" id="2.3.2.27"/>
    </reaction>
</comment>
<organism evidence="18 19">
    <name type="scientific">Phrynocephalus forsythii</name>
    <dbReference type="NCBI Taxonomy" id="171643"/>
    <lineage>
        <taxon>Eukaryota</taxon>
        <taxon>Metazoa</taxon>
        <taxon>Chordata</taxon>
        <taxon>Craniata</taxon>
        <taxon>Vertebrata</taxon>
        <taxon>Euteleostomi</taxon>
        <taxon>Lepidosauria</taxon>
        <taxon>Squamata</taxon>
        <taxon>Bifurcata</taxon>
        <taxon>Unidentata</taxon>
        <taxon>Episquamata</taxon>
        <taxon>Toxicofera</taxon>
        <taxon>Iguania</taxon>
        <taxon>Acrodonta</taxon>
        <taxon>Agamidae</taxon>
        <taxon>Agaminae</taxon>
        <taxon>Phrynocephalus</taxon>
    </lineage>
</organism>
<evidence type="ECO:0000256" key="4">
    <source>
        <dbReference type="ARBA" id="ARBA00012483"/>
    </source>
</evidence>
<accession>A0A9Q1B3J5</accession>
<proteinExistence type="inferred from homology"/>
<keyword evidence="10" id="KW-0479">Metal-binding</keyword>
<evidence type="ECO:0000256" key="15">
    <source>
        <dbReference type="PROSITE-ProRule" id="PRU00175"/>
    </source>
</evidence>
<protein>
    <recommendedName>
        <fullName evidence="4">RING-type E3 ubiquitin transferase</fullName>
        <ecNumber evidence="4">2.3.2.27</ecNumber>
    </recommendedName>
</protein>
<keyword evidence="9" id="KW-0789">Thiol protease inhibitor</keyword>
<evidence type="ECO:0000256" key="2">
    <source>
        <dbReference type="ARBA" id="ARBA00004496"/>
    </source>
</evidence>
<dbReference type="PROSITE" id="PS50143">
    <property type="entry name" value="BIR_REPEAT_2"/>
    <property type="match status" value="2"/>
</dbReference>
<dbReference type="InterPro" id="IPR013083">
    <property type="entry name" value="Znf_RING/FYVE/PHD"/>
</dbReference>
<dbReference type="GO" id="GO:0005634">
    <property type="term" value="C:nucleus"/>
    <property type="evidence" value="ECO:0007669"/>
    <property type="project" value="TreeGrafter"/>
</dbReference>
<dbReference type="GO" id="GO:0006915">
    <property type="term" value="P:apoptotic process"/>
    <property type="evidence" value="ECO:0007669"/>
    <property type="project" value="UniProtKB-KW"/>
</dbReference>
<keyword evidence="5" id="KW-0963">Cytoplasm</keyword>
<evidence type="ECO:0000256" key="13">
    <source>
        <dbReference type="ARBA" id="ARBA00022833"/>
    </source>
</evidence>
<dbReference type="GO" id="GO:0061630">
    <property type="term" value="F:ubiquitin protein ligase activity"/>
    <property type="evidence" value="ECO:0007669"/>
    <property type="project" value="UniProtKB-EC"/>
</dbReference>
<dbReference type="FunFam" id="1.10.1170.10:FF:000003">
    <property type="entry name" value="E3 ubiquitin-protein ligase XIAP"/>
    <property type="match status" value="1"/>
</dbReference>
<dbReference type="GO" id="GO:0043027">
    <property type="term" value="F:cysteine-type endopeptidase inhibitor activity involved in apoptotic process"/>
    <property type="evidence" value="ECO:0007669"/>
    <property type="project" value="TreeGrafter"/>
</dbReference>
<dbReference type="Proteomes" id="UP001142489">
    <property type="component" value="Unassembled WGS sequence"/>
</dbReference>
<feature type="compositionally biased region" description="Basic and acidic residues" evidence="16">
    <location>
        <begin position="284"/>
        <end position="302"/>
    </location>
</feature>
<dbReference type="OrthoDB" id="774873at2759"/>
<evidence type="ECO:0000256" key="1">
    <source>
        <dbReference type="ARBA" id="ARBA00000900"/>
    </source>
</evidence>
<evidence type="ECO:0000256" key="8">
    <source>
        <dbReference type="ARBA" id="ARBA00022703"/>
    </source>
</evidence>
<evidence type="ECO:0000256" key="9">
    <source>
        <dbReference type="ARBA" id="ARBA00022704"/>
    </source>
</evidence>
<evidence type="ECO:0000256" key="7">
    <source>
        <dbReference type="ARBA" id="ARBA00022690"/>
    </source>
</evidence>
<gene>
    <name evidence="18" type="ORF">JRQ81_014323</name>
</gene>
<comment type="subcellular location">
    <subcellularLocation>
        <location evidence="2">Cytoplasm</location>
    </subcellularLocation>
</comment>
<dbReference type="InterPro" id="IPR001370">
    <property type="entry name" value="BIR_rpt"/>
</dbReference>
<evidence type="ECO:0000256" key="5">
    <source>
        <dbReference type="ARBA" id="ARBA00022490"/>
    </source>
</evidence>
<keyword evidence="8" id="KW-0053">Apoptosis</keyword>
<dbReference type="Pfam" id="PF13920">
    <property type="entry name" value="zf-C3HC4_3"/>
    <property type="match status" value="1"/>
</dbReference>
<keyword evidence="6" id="KW-0808">Transferase</keyword>
<dbReference type="InterPro" id="IPR001841">
    <property type="entry name" value="Znf_RING"/>
</dbReference>
<evidence type="ECO:0000256" key="16">
    <source>
        <dbReference type="SAM" id="MobiDB-lite"/>
    </source>
</evidence>
<dbReference type="PROSITE" id="PS50089">
    <property type="entry name" value="ZF_RING_2"/>
    <property type="match status" value="1"/>
</dbReference>
<evidence type="ECO:0000259" key="17">
    <source>
        <dbReference type="PROSITE" id="PS50089"/>
    </source>
</evidence>
<evidence type="ECO:0000256" key="11">
    <source>
        <dbReference type="ARBA" id="ARBA00022771"/>
    </source>
</evidence>
<comment type="caution">
    <text evidence="18">The sequence shown here is derived from an EMBL/GenBank/DDBJ whole genome shotgun (WGS) entry which is preliminary data.</text>
</comment>
<evidence type="ECO:0000256" key="3">
    <source>
        <dbReference type="ARBA" id="ARBA00006672"/>
    </source>
</evidence>
<dbReference type="FunFam" id="3.30.40.10:FF:000184">
    <property type="entry name" value="Baculoviral IAP repeat containing 2"/>
    <property type="match status" value="1"/>
</dbReference>